<reference evidence="1 2" key="1">
    <citation type="journal article" date="2011" name="J. Bacteriol.">
        <title>Draft genome sequence of Caloramator australicus strain RC3T, a thermoanaerobe from the Great Artesian Basin of Australia.</title>
        <authorList>
            <person name="Ogg C.D."/>
            <person name="Patel B.K.C."/>
        </authorList>
    </citation>
    <scope>NUCLEOTIDE SEQUENCE [LARGE SCALE GENOMIC DNA]</scope>
    <source>
        <strain evidence="1 2">RC3</strain>
    </source>
</reference>
<name>I7LIT1_9CLOT</name>
<gene>
    <name evidence="1" type="ORF">CAAU_1113</name>
</gene>
<evidence type="ECO:0000313" key="2">
    <source>
        <dbReference type="Proteomes" id="UP000007652"/>
    </source>
</evidence>
<dbReference type="EMBL" id="CAKP01000065">
    <property type="protein sequence ID" value="CCJ33197.1"/>
    <property type="molecule type" value="Genomic_DNA"/>
</dbReference>
<keyword evidence="2" id="KW-1185">Reference proteome</keyword>
<proteinExistence type="predicted"/>
<accession>I7LIT1</accession>
<evidence type="ECO:0008006" key="3">
    <source>
        <dbReference type="Google" id="ProtNLM"/>
    </source>
</evidence>
<organism evidence="1 2">
    <name type="scientific">Caloramator australicus RC3</name>
    <dbReference type="NCBI Taxonomy" id="857293"/>
    <lineage>
        <taxon>Bacteria</taxon>
        <taxon>Bacillati</taxon>
        <taxon>Bacillota</taxon>
        <taxon>Clostridia</taxon>
        <taxon>Eubacteriales</taxon>
        <taxon>Clostridiaceae</taxon>
        <taxon>Caloramator</taxon>
    </lineage>
</organism>
<dbReference type="Proteomes" id="UP000007652">
    <property type="component" value="Unassembled WGS sequence"/>
</dbReference>
<dbReference type="AlphaFoldDB" id="I7LIT1"/>
<protein>
    <recommendedName>
        <fullName evidence="3">Transposase</fullName>
    </recommendedName>
</protein>
<sequence>MSEGINAANANRYEARIKARNGFSLNFAVAITINRMARNKIRIKYGPDIKPPLIL</sequence>
<evidence type="ECO:0000313" key="1">
    <source>
        <dbReference type="EMBL" id="CCJ33197.1"/>
    </source>
</evidence>
<comment type="caution">
    <text evidence="1">The sequence shown here is derived from an EMBL/GenBank/DDBJ whole genome shotgun (WGS) entry which is preliminary data.</text>
</comment>